<evidence type="ECO:0000313" key="2">
    <source>
        <dbReference type="EMBL" id="KAK5842905.1"/>
    </source>
</evidence>
<feature type="compositionally biased region" description="Basic and acidic residues" evidence="1">
    <location>
        <begin position="104"/>
        <end position="116"/>
    </location>
</feature>
<feature type="region of interest" description="Disordered" evidence="1">
    <location>
        <begin position="104"/>
        <end position="133"/>
    </location>
</feature>
<dbReference type="Proteomes" id="UP001358586">
    <property type="component" value="Chromosome 2"/>
</dbReference>
<evidence type="ECO:0000313" key="3">
    <source>
        <dbReference type="Proteomes" id="UP001358586"/>
    </source>
</evidence>
<organism evidence="2 3">
    <name type="scientific">Gossypium arboreum</name>
    <name type="common">Tree cotton</name>
    <name type="synonym">Gossypium nanking</name>
    <dbReference type="NCBI Taxonomy" id="29729"/>
    <lineage>
        <taxon>Eukaryota</taxon>
        <taxon>Viridiplantae</taxon>
        <taxon>Streptophyta</taxon>
        <taxon>Embryophyta</taxon>
        <taxon>Tracheophyta</taxon>
        <taxon>Spermatophyta</taxon>
        <taxon>Magnoliopsida</taxon>
        <taxon>eudicotyledons</taxon>
        <taxon>Gunneridae</taxon>
        <taxon>Pentapetalae</taxon>
        <taxon>rosids</taxon>
        <taxon>malvids</taxon>
        <taxon>Malvales</taxon>
        <taxon>Malvaceae</taxon>
        <taxon>Malvoideae</taxon>
        <taxon>Gossypium</taxon>
    </lineage>
</organism>
<accession>A0ABR0QUB0</accession>
<gene>
    <name evidence="2" type="ORF">PVK06_005323</name>
</gene>
<reference evidence="2 3" key="1">
    <citation type="submission" date="2023-03" db="EMBL/GenBank/DDBJ databases">
        <title>WGS of Gossypium arboreum.</title>
        <authorList>
            <person name="Yu D."/>
        </authorList>
    </citation>
    <scope>NUCLEOTIDE SEQUENCE [LARGE SCALE GENOMIC DNA]</scope>
    <source>
        <tissue evidence="2">Leaf</tissue>
    </source>
</reference>
<protein>
    <submittedName>
        <fullName evidence="2">Uncharacterized protein</fullName>
    </submittedName>
</protein>
<name>A0ABR0QUB0_GOSAR</name>
<proteinExistence type="predicted"/>
<feature type="compositionally biased region" description="Polar residues" evidence="1">
    <location>
        <begin position="117"/>
        <end position="133"/>
    </location>
</feature>
<comment type="caution">
    <text evidence="2">The sequence shown here is derived from an EMBL/GenBank/DDBJ whole genome shotgun (WGS) entry which is preliminary data.</text>
</comment>
<dbReference type="EMBL" id="JARKNE010000002">
    <property type="protein sequence ID" value="KAK5842905.1"/>
    <property type="molecule type" value="Genomic_DNA"/>
</dbReference>
<keyword evidence="3" id="KW-1185">Reference proteome</keyword>
<evidence type="ECO:0000256" key="1">
    <source>
        <dbReference type="SAM" id="MobiDB-lite"/>
    </source>
</evidence>
<sequence length="188" mass="21831">MEDHSFRNVDLTLRTISKRSFRGLYNHVDGVSFVSNQKVPHYENDDIELIDLGNFHNVYLDSIMLYLIEGKRGMDTGNYGLDDLVWPEKPQLYNVQERCGKEYQTSKENDANEQMKRTNSNDANEQMKKTNSTSDKDEIEIMFALVRPSREGVILKDSIEWSKRVLRHATMKSKGKQPLIEESILDPD</sequence>